<comment type="caution">
    <text evidence="2">The sequence shown here is derived from an EMBL/GenBank/DDBJ whole genome shotgun (WGS) entry which is preliminary data.</text>
</comment>
<feature type="compositionally biased region" description="Basic and acidic residues" evidence="1">
    <location>
        <begin position="91"/>
        <end position="104"/>
    </location>
</feature>
<feature type="compositionally biased region" description="Acidic residues" evidence="1">
    <location>
        <begin position="112"/>
        <end position="125"/>
    </location>
</feature>
<protein>
    <submittedName>
        <fullName evidence="2">Uncharacterized protein</fullName>
    </submittedName>
</protein>
<feature type="region of interest" description="Disordered" evidence="1">
    <location>
        <begin position="91"/>
        <end position="149"/>
    </location>
</feature>
<evidence type="ECO:0000313" key="2">
    <source>
        <dbReference type="EMBL" id="KKM61084.1"/>
    </source>
</evidence>
<evidence type="ECO:0000256" key="1">
    <source>
        <dbReference type="SAM" id="MobiDB-lite"/>
    </source>
</evidence>
<name>A0A0F9IUQ7_9ZZZZ</name>
<dbReference type="EMBL" id="LAZR01011555">
    <property type="protein sequence ID" value="KKM61084.1"/>
    <property type="molecule type" value="Genomic_DNA"/>
</dbReference>
<dbReference type="AlphaFoldDB" id="A0A0F9IUQ7"/>
<organism evidence="2">
    <name type="scientific">marine sediment metagenome</name>
    <dbReference type="NCBI Taxonomy" id="412755"/>
    <lineage>
        <taxon>unclassified sequences</taxon>
        <taxon>metagenomes</taxon>
        <taxon>ecological metagenomes</taxon>
    </lineage>
</organism>
<sequence length="304" mass="34722">MWIALLAMADQFGIVHASMPGLARRARVTRKEAERAIEIFEAPDPDSRNPDHDGRRIEKVKGGWFVLNLQEYREIRTSKQVADAIRQQRIRDEHKRDVSRDDAINRGITTDTDTDTDTEAEAEAEAEGKGKRVIAGKEGSNTPTPSTLKNLPVKRDQHAVNKFIQSLSESSWARGRTRKEAWVAFGFFGWRNSIKQRVLFHKQREDRTIKLIEAYGLVRVLLAIEGQRTHSDFNDVHGKNFRGYDNLFRAAKGFENIEKCSAEAIEHGRYEWTLRQLAGLSKKRGWTPGPLDVELFNQIQGNAE</sequence>
<reference evidence="2" key="1">
    <citation type="journal article" date="2015" name="Nature">
        <title>Complex archaea that bridge the gap between prokaryotes and eukaryotes.</title>
        <authorList>
            <person name="Spang A."/>
            <person name="Saw J.H."/>
            <person name="Jorgensen S.L."/>
            <person name="Zaremba-Niedzwiedzka K."/>
            <person name="Martijn J."/>
            <person name="Lind A.E."/>
            <person name="van Eijk R."/>
            <person name="Schleper C."/>
            <person name="Guy L."/>
            <person name="Ettema T.J."/>
        </authorList>
    </citation>
    <scope>NUCLEOTIDE SEQUENCE</scope>
</reference>
<gene>
    <name evidence="2" type="ORF">LCGC14_1535280</name>
</gene>
<feature type="compositionally biased region" description="Polar residues" evidence="1">
    <location>
        <begin position="139"/>
        <end position="149"/>
    </location>
</feature>
<proteinExistence type="predicted"/>
<accession>A0A0F9IUQ7</accession>